<dbReference type="SMART" id="SM01387">
    <property type="entry name" value="Ribosomal_S15"/>
    <property type="match status" value="1"/>
</dbReference>
<dbReference type="InterPro" id="IPR000589">
    <property type="entry name" value="Ribosomal_uS15"/>
</dbReference>
<proteinExistence type="inferred from homology"/>
<reference evidence="11" key="1">
    <citation type="submission" date="2025-08" db="UniProtKB">
        <authorList>
            <consortium name="RefSeq"/>
        </authorList>
    </citation>
    <scope>IDENTIFICATION</scope>
    <source>
        <tissue evidence="11">Muscle</tissue>
    </source>
</reference>
<evidence type="ECO:0000313" key="11">
    <source>
        <dbReference type="RefSeq" id="XP_033355395.1"/>
    </source>
</evidence>
<dbReference type="KEGG" id="bvk:117236496"/>
<keyword evidence="5" id="KW-0496">Mitochondrion</keyword>
<dbReference type="GO" id="GO:0003735">
    <property type="term" value="F:structural constituent of ribosome"/>
    <property type="evidence" value="ECO:0007669"/>
    <property type="project" value="InterPro"/>
</dbReference>
<evidence type="ECO:0000256" key="5">
    <source>
        <dbReference type="ARBA" id="ARBA00023128"/>
    </source>
</evidence>
<protein>
    <recommendedName>
        <fullName evidence="7">Small ribosomal subunit protein uS15m</fullName>
    </recommendedName>
    <alternativeName>
        <fullName evidence="8">28S ribosomal protein S15, mitochondrial</fullName>
    </alternativeName>
</protein>
<evidence type="ECO:0000256" key="7">
    <source>
        <dbReference type="ARBA" id="ARBA00035249"/>
    </source>
</evidence>
<comment type="subcellular location">
    <subcellularLocation>
        <location evidence="1">Mitochondrion</location>
    </subcellularLocation>
</comment>
<dbReference type="PANTHER" id="PTHR46685:SF1">
    <property type="entry name" value="SMALL RIBOSOMAL SUBUNIT PROTEIN US15M"/>
    <property type="match status" value="1"/>
</dbReference>
<dbReference type="GO" id="GO:0005763">
    <property type="term" value="C:mitochondrial small ribosomal subunit"/>
    <property type="evidence" value="ECO:0007669"/>
    <property type="project" value="TreeGrafter"/>
</dbReference>
<dbReference type="RefSeq" id="XP_033355395.1">
    <property type="nucleotide sequence ID" value="XM_033499504.1"/>
</dbReference>
<evidence type="ECO:0000313" key="10">
    <source>
        <dbReference type="Proteomes" id="UP000504631"/>
    </source>
</evidence>
<keyword evidence="4 9" id="KW-0689">Ribosomal protein</keyword>
<dbReference type="GO" id="GO:0032543">
    <property type="term" value="P:mitochondrial translation"/>
    <property type="evidence" value="ECO:0007669"/>
    <property type="project" value="TreeGrafter"/>
</dbReference>
<dbReference type="CTD" id="37587"/>
<dbReference type="SUPFAM" id="SSF47060">
    <property type="entry name" value="S15/NS1 RNA-binding domain"/>
    <property type="match status" value="1"/>
</dbReference>
<organism evidence="10 11">
    <name type="scientific">Bombus vosnesenskii</name>
    <dbReference type="NCBI Taxonomy" id="207650"/>
    <lineage>
        <taxon>Eukaryota</taxon>
        <taxon>Metazoa</taxon>
        <taxon>Ecdysozoa</taxon>
        <taxon>Arthropoda</taxon>
        <taxon>Hexapoda</taxon>
        <taxon>Insecta</taxon>
        <taxon>Pterygota</taxon>
        <taxon>Neoptera</taxon>
        <taxon>Endopterygota</taxon>
        <taxon>Hymenoptera</taxon>
        <taxon>Apocrita</taxon>
        <taxon>Aculeata</taxon>
        <taxon>Apoidea</taxon>
        <taxon>Anthophila</taxon>
        <taxon>Apidae</taxon>
        <taxon>Bombus</taxon>
        <taxon>Pyrobombus</taxon>
    </lineage>
</organism>
<evidence type="ECO:0000256" key="2">
    <source>
        <dbReference type="ARBA" id="ARBA00008434"/>
    </source>
</evidence>
<keyword evidence="10" id="KW-1185">Reference proteome</keyword>
<evidence type="ECO:0000256" key="6">
    <source>
        <dbReference type="ARBA" id="ARBA00023274"/>
    </source>
</evidence>
<dbReference type="Pfam" id="PF00312">
    <property type="entry name" value="Ribosomal_S15"/>
    <property type="match status" value="1"/>
</dbReference>
<evidence type="ECO:0000256" key="8">
    <source>
        <dbReference type="ARBA" id="ARBA00035528"/>
    </source>
</evidence>
<dbReference type="Gene3D" id="1.10.287.10">
    <property type="entry name" value="S15/NS1, RNA-binding"/>
    <property type="match status" value="1"/>
</dbReference>
<evidence type="ECO:0000256" key="3">
    <source>
        <dbReference type="ARBA" id="ARBA00022946"/>
    </source>
</evidence>
<dbReference type="InterPro" id="IPR009068">
    <property type="entry name" value="uS15_NS1_RNA-bd_sf"/>
</dbReference>
<dbReference type="PANTHER" id="PTHR46685">
    <property type="entry name" value="28S RIBOSOMAL PROTEIN S15, MITOCHONDRIAL"/>
    <property type="match status" value="1"/>
</dbReference>
<evidence type="ECO:0000256" key="9">
    <source>
        <dbReference type="RuleBase" id="RU003919"/>
    </source>
</evidence>
<keyword evidence="6 9" id="KW-0687">Ribonucleoprotein</keyword>
<gene>
    <name evidence="11" type="primary">LOC117236496</name>
</gene>
<dbReference type="GeneID" id="117236496"/>
<dbReference type="InterPro" id="IPR052137">
    <property type="entry name" value="uS15_ribosomal"/>
</dbReference>
<evidence type="ECO:0000256" key="4">
    <source>
        <dbReference type="ARBA" id="ARBA00022980"/>
    </source>
</evidence>
<name>A0A6J3KQR8_9HYME</name>
<comment type="similarity">
    <text evidence="2 9">Belongs to the universal ribosomal protein uS15 family.</text>
</comment>
<dbReference type="Proteomes" id="UP000504631">
    <property type="component" value="Unplaced"/>
</dbReference>
<dbReference type="AlphaFoldDB" id="A0A6J3KQR8"/>
<evidence type="ECO:0000256" key="1">
    <source>
        <dbReference type="ARBA" id="ARBA00004173"/>
    </source>
</evidence>
<accession>A0A6J3KQR8</accession>
<dbReference type="CDD" id="cd00677">
    <property type="entry name" value="S15_NS1_EPRS_RNA-bind"/>
    <property type="match status" value="1"/>
</dbReference>
<keyword evidence="3" id="KW-0809">Transit peptide</keyword>
<sequence>MNSLINCCKLLSTRVNNVYMFGGYLSRGMAQTVDDYKIKWTRPVKIPSIDPRQTGDLGVKVSVKPTDIKTYYQNSKELQDADEIVKKMFSLNFQSKKEFKNLERERVIGLVKRHVCDRGSIEVRIAAMTSEIQYLQKYIEEHPKNVKTKVFLKELIDKRKKFLAHLRRWDYRRFEWLLERLNLIYVSQPEVPGPVSRKNALRQLTKNYCDGIIQQKLNAFKAELKEQQKTFFAQKAKNLEYILEEEKKYGLEPTVTQEQLDAARQKVEELSKEIE</sequence>
<dbReference type="GO" id="GO:0003723">
    <property type="term" value="F:RNA binding"/>
    <property type="evidence" value="ECO:0007669"/>
    <property type="project" value="TreeGrafter"/>
</dbReference>